<organism evidence="12">
    <name type="scientific">OCS116 cluster bacterium</name>
    <dbReference type="NCBI Taxonomy" id="2030921"/>
    <lineage>
        <taxon>Bacteria</taxon>
        <taxon>Pseudomonadati</taxon>
        <taxon>Pseudomonadota</taxon>
        <taxon>Alphaproteobacteria</taxon>
        <taxon>OCS116 cluster</taxon>
    </lineage>
</organism>
<feature type="active site" evidence="9">
    <location>
        <position position="247"/>
    </location>
</feature>
<dbReference type="PIRSF" id="PIRSF001237">
    <property type="entry name" value="DHOdimr"/>
    <property type="match status" value="1"/>
</dbReference>
<dbReference type="HAMAP" id="MF_00219">
    <property type="entry name" value="PyrC_classII"/>
    <property type="match status" value="1"/>
</dbReference>
<dbReference type="GO" id="GO:0006207">
    <property type="term" value="P:'de novo' pyrimidine nucleobase biosynthetic process"/>
    <property type="evidence" value="ECO:0007669"/>
    <property type="project" value="TreeGrafter"/>
</dbReference>
<dbReference type="InterPro" id="IPR006680">
    <property type="entry name" value="Amidohydro-rel"/>
</dbReference>
<evidence type="ECO:0000256" key="6">
    <source>
        <dbReference type="ARBA" id="ARBA00022801"/>
    </source>
</evidence>
<proteinExistence type="inferred from homology"/>
<feature type="domain" description="Amidohydrolase-related" evidence="11">
    <location>
        <begin position="11"/>
        <end position="303"/>
    </location>
</feature>
<dbReference type="AlphaFoldDB" id="A0A2A4YSM6"/>
<dbReference type="PROSITE" id="PS00483">
    <property type="entry name" value="DIHYDROOROTASE_2"/>
    <property type="match status" value="1"/>
</dbReference>
<dbReference type="PANTHER" id="PTHR43137:SF1">
    <property type="entry name" value="DIHYDROOROTASE"/>
    <property type="match status" value="1"/>
</dbReference>
<feature type="binding site" description="via carbamate group" evidence="9">
    <location>
        <position position="99"/>
    </location>
    <ligand>
        <name>Zn(2+)</name>
        <dbReference type="ChEBI" id="CHEBI:29105"/>
        <label>1</label>
    </ligand>
</feature>
<dbReference type="EMBL" id="NVUS01000028">
    <property type="protein sequence ID" value="PCI97620.1"/>
    <property type="molecule type" value="Genomic_DNA"/>
</dbReference>
<dbReference type="EC" id="3.5.2.3" evidence="4 9"/>
<feature type="binding site" evidence="9">
    <location>
        <position position="247"/>
    </location>
    <ligand>
        <name>Zn(2+)</name>
        <dbReference type="ChEBI" id="CHEBI:29105"/>
        <label>1</label>
    </ligand>
</feature>
<dbReference type="PANTHER" id="PTHR43137">
    <property type="entry name" value="DIHYDROOROTASE"/>
    <property type="match status" value="1"/>
</dbReference>
<feature type="binding site" description="via carbamate group" evidence="9">
    <location>
        <position position="99"/>
    </location>
    <ligand>
        <name>Zn(2+)</name>
        <dbReference type="ChEBI" id="CHEBI:29105"/>
        <label>2</label>
    </ligand>
</feature>
<reference key="1">
    <citation type="submission" date="2017-08" db="EMBL/GenBank/DDBJ databases">
        <title>A dynamic microbial community with high functional redundancy inhabits the cold, oxic subseafloor aquifer.</title>
        <authorList>
            <person name="Tully B.J."/>
            <person name="Wheat C.G."/>
            <person name="Glazer B.T."/>
            <person name="Huber J.A."/>
        </authorList>
    </citation>
    <scope>NUCLEOTIDE SEQUENCE [LARGE SCALE GENOMIC DNA]</scope>
</reference>
<comment type="caution">
    <text evidence="12">The sequence shown here is derived from an EMBL/GenBank/DDBJ whole genome shotgun (WGS) entry which is preliminary data.</text>
</comment>
<dbReference type="GO" id="GO:0044205">
    <property type="term" value="P:'de novo' UMP biosynthetic process"/>
    <property type="evidence" value="ECO:0007669"/>
    <property type="project" value="UniProtKB-UniRule"/>
</dbReference>
<dbReference type="GO" id="GO:0008270">
    <property type="term" value="F:zinc ion binding"/>
    <property type="evidence" value="ECO:0007669"/>
    <property type="project" value="UniProtKB-UniRule"/>
</dbReference>
<dbReference type="Pfam" id="PF01979">
    <property type="entry name" value="Amidohydro_1"/>
    <property type="match status" value="1"/>
</dbReference>
<evidence type="ECO:0000256" key="2">
    <source>
        <dbReference type="ARBA" id="ARBA00004880"/>
    </source>
</evidence>
<dbReference type="InterPro" id="IPR004721">
    <property type="entry name" value="DHOdimr"/>
</dbReference>
<evidence type="ECO:0000256" key="1">
    <source>
        <dbReference type="ARBA" id="ARBA00002368"/>
    </source>
</evidence>
<feature type="binding site" evidence="9">
    <location>
        <position position="136"/>
    </location>
    <ligand>
        <name>Zn(2+)</name>
        <dbReference type="ChEBI" id="CHEBI:29105"/>
        <label>2</label>
    </ligand>
</feature>
<evidence type="ECO:0000256" key="3">
    <source>
        <dbReference type="ARBA" id="ARBA00005631"/>
    </source>
</evidence>
<dbReference type="InterPro" id="IPR032466">
    <property type="entry name" value="Metal_Hydrolase"/>
</dbReference>
<feature type="binding site" evidence="9">
    <location>
        <position position="15"/>
    </location>
    <ligand>
        <name>Zn(2+)</name>
        <dbReference type="ChEBI" id="CHEBI:29105"/>
        <label>1</label>
    </ligand>
</feature>
<feature type="modified residue" description="N6-carboxylysine" evidence="9">
    <location>
        <position position="99"/>
    </location>
</feature>
<comment type="pathway">
    <text evidence="2 9 10">Pyrimidine metabolism; UMP biosynthesis via de novo pathway; (S)-dihydroorotate from bicarbonate: step 3/3.</text>
</comment>
<keyword evidence="7 9" id="KW-0862">Zinc</keyword>
<comment type="catalytic activity">
    <reaction evidence="9 10">
        <text>(S)-dihydroorotate + H2O = N-carbamoyl-L-aspartate + H(+)</text>
        <dbReference type="Rhea" id="RHEA:24296"/>
        <dbReference type="ChEBI" id="CHEBI:15377"/>
        <dbReference type="ChEBI" id="CHEBI:15378"/>
        <dbReference type="ChEBI" id="CHEBI:30864"/>
        <dbReference type="ChEBI" id="CHEBI:32814"/>
        <dbReference type="EC" id="3.5.2.3"/>
    </reaction>
</comment>
<dbReference type="NCBIfam" id="TIGR00856">
    <property type="entry name" value="pyrC_dimer"/>
    <property type="match status" value="1"/>
</dbReference>
<evidence type="ECO:0000313" key="12">
    <source>
        <dbReference type="EMBL" id="PCI97620.1"/>
    </source>
</evidence>
<feature type="binding site" evidence="9">
    <location>
        <position position="174"/>
    </location>
    <ligand>
        <name>Zn(2+)</name>
        <dbReference type="ChEBI" id="CHEBI:29105"/>
        <label>2</label>
    </ligand>
</feature>
<feature type="binding site" evidence="9">
    <location>
        <position position="13"/>
    </location>
    <ligand>
        <name>Zn(2+)</name>
        <dbReference type="ChEBI" id="CHEBI:29105"/>
        <label>1</label>
    </ligand>
</feature>
<feature type="binding site" evidence="9">
    <location>
        <begin position="15"/>
        <end position="17"/>
    </location>
    <ligand>
        <name>substrate</name>
    </ligand>
</feature>
<evidence type="ECO:0000256" key="8">
    <source>
        <dbReference type="ARBA" id="ARBA00022975"/>
    </source>
</evidence>
<evidence type="ECO:0000256" key="7">
    <source>
        <dbReference type="ARBA" id="ARBA00022833"/>
    </source>
</evidence>
<feature type="binding site" evidence="9">
    <location>
        <position position="251"/>
    </location>
    <ligand>
        <name>substrate</name>
    </ligand>
</feature>
<protein>
    <recommendedName>
        <fullName evidence="4 9">Dihydroorotase</fullName>
        <shortName evidence="9">DHOase</shortName>
        <ecNumber evidence="4 9">3.5.2.3</ecNumber>
    </recommendedName>
</protein>
<dbReference type="GO" id="GO:0004151">
    <property type="term" value="F:dihydroorotase activity"/>
    <property type="evidence" value="ECO:0007669"/>
    <property type="project" value="UniProtKB-UniRule"/>
</dbReference>
<feature type="binding site" evidence="9">
    <location>
        <position position="136"/>
    </location>
    <ligand>
        <name>substrate</name>
    </ligand>
</feature>
<dbReference type="SUPFAM" id="SSF51556">
    <property type="entry name" value="Metallo-dependent hydrolases"/>
    <property type="match status" value="1"/>
</dbReference>
<evidence type="ECO:0000256" key="9">
    <source>
        <dbReference type="HAMAP-Rule" id="MF_00219"/>
    </source>
</evidence>
<evidence type="ECO:0000256" key="4">
    <source>
        <dbReference type="ARBA" id="ARBA00012860"/>
    </source>
</evidence>
<sequence length="345" mass="38080">MTSLTLKKPDDWHVHLRDGDMLKRVLPYTSQDFARAIIMPNLVPPVCTTADAVAYKARIMDVLPVAHNFTPLMVIYLTEGTDADDLEQGFASGAIQAVKLYPAGATTNSDSGVKDFSKVYHVFERMAKIGLPLLVHGEVVDAEVDIFDREAVFIDKILEPIKQKFPELKVVMEHITTKNAVDYVLSKDKNLAASITTHHLMINRNAMLVGGIKPHYYCLPIVKRESHRLALVAAATSGDKRFFLGTDSAPHMDEAKLQACGCAGVFNAPNTIICCAQVFEAENALDKLEGFLSINGPTYYGLPINQDQITLVKTDTALDLAQEYKALSGALTVFDPLTPLYWRIK</sequence>
<keyword evidence="8 9" id="KW-0665">Pyrimidine biosynthesis</keyword>
<feature type="binding site" evidence="9">
    <location>
        <position position="41"/>
    </location>
    <ligand>
        <name>substrate</name>
    </ligand>
</feature>
<dbReference type="PROSITE" id="PS00482">
    <property type="entry name" value="DIHYDROOROTASE_1"/>
    <property type="match status" value="1"/>
</dbReference>
<keyword evidence="5 9" id="KW-0479">Metal-binding</keyword>
<comment type="similarity">
    <text evidence="3 9 10">Belongs to the metallo-dependent hydrolases superfamily. DHOase family. Class II DHOase subfamily.</text>
</comment>
<dbReference type="Gene3D" id="3.20.20.140">
    <property type="entry name" value="Metal-dependent hydrolases"/>
    <property type="match status" value="1"/>
</dbReference>
<gene>
    <name evidence="9" type="primary">pyrC</name>
    <name evidence="12" type="ORF">COB13_15370</name>
</gene>
<comment type="cofactor">
    <cofactor evidence="9 10">
        <name>Zn(2+)</name>
        <dbReference type="ChEBI" id="CHEBI:29105"/>
    </cofactor>
    <text evidence="9 10">Binds 2 Zn(2+) ions per subunit.</text>
</comment>
<comment type="function">
    <text evidence="1 9">Catalyzes the reversible cyclization of carbamoyl aspartate to dihydroorotate.</text>
</comment>
<reference evidence="12" key="2">
    <citation type="journal article" date="2018" name="ISME J.">
        <title>A dynamic microbial community with high functional redundancy inhabits the cold, oxic subseafloor aquifer.</title>
        <authorList>
            <person name="Tully B.J."/>
            <person name="Wheat C.G."/>
            <person name="Glazer B.T."/>
            <person name="Huber J.A."/>
        </authorList>
    </citation>
    <scope>NUCLEOTIDE SEQUENCE</scope>
    <source>
        <strain evidence="12">NORP83</strain>
    </source>
</reference>
<comment type="subunit">
    <text evidence="9">Homodimer.</text>
</comment>
<feature type="binding site" evidence="9">
    <location>
        <position position="263"/>
    </location>
    <ligand>
        <name>substrate</name>
    </ligand>
</feature>
<feature type="binding site" evidence="9">
    <location>
        <position position="219"/>
    </location>
    <ligand>
        <name>substrate</name>
    </ligand>
</feature>
<accession>A0A2A4YSM6</accession>
<dbReference type="UniPathway" id="UPA00070">
    <property type="reaction ID" value="UER00117"/>
</dbReference>
<dbReference type="CDD" id="cd01294">
    <property type="entry name" value="DHOase"/>
    <property type="match status" value="1"/>
</dbReference>
<evidence type="ECO:0000259" key="11">
    <source>
        <dbReference type="Pfam" id="PF01979"/>
    </source>
</evidence>
<evidence type="ECO:0000256" key="10">
    <source>
        <dbReference type="RuleBase" id="RU003440"/>
    </source>
</evidence>
<dbReference type="InterPro" id="IPR002195">
    <property type="entry name" value="Dihydroorotase_CS"/>
</dbReference>
<keyword evidence="6 9" id="KW-0378">Hydrolase</keyword>
<name>A0A2A4YSM6_9PROT</name>
<evidence type="ECO:0000256" key="5">
    <source>
        <dbReference type="ARBA" id="ARBA00022723"/>
    </source>
</evidence>
<dbReference type="GO" id="GO:0005829">
    <property type="term" value="C:cytosol"/>
    <property type="evidence" value="ECO:0007669"/>
    <property type="project" value="TreeGrafter"/>
</dbReference>